<evidence type="ECO:0000313" key="3">
    <source>
        <dbReference type="Proteomes" id="UP000315252"/>
    </source>
</evidence>
<evidence type="ECO:0000313" key="2">
    <source>
        <dbReference type="EMBL" id="TQV72491.1"/>
    </source>
</evidence>
<organism evidence="2 3">
    <name type="scientific">Denitrobaculum tricleocarpae</name>
    <dbReference type="NCBI Taxonomy" id="2591009"/>
    <lineage>
        <taxon>Bacteria</taxon>
        <taxon>Pseudomonadati</taxon>
        <taxon>Pseudomonadota</taxon>
        <taxon>Alphaproteobacteria</taxon>
        <taxon>Rhodospirillales</taxon>
        <taxon>Rhodospirillaceae</taxon>
        <taxon>Denitrobaculum</taxon>
    </lineage>
</organism>
<feature type="signal peptide" evidence="1">
    <location>
        <begin position="1"/>
        <end position="29"/>
    </location>
</feature>
<keyword evidence="3" id="KW-1185">Reference proteome</keyword>
<protein>
    <submittedName>
        <fullName evidence="2">PEP-CTERM sorting domain-containing protein</fullName>
    </submittedName>
</protein>
<keyword evidence="1" id="KW-0732">Signal</keyword>
<gene>
    <name evidence="2" type="ORF">FKG95_25820</name>
</gene>
<accession>A0A545T5H9</accession>
<dbReference type="RefSeq" id="WP_142899338.1">
    <property type="nucleotide sequence ID" value="NZ_ML660063.1"/>
</dbReference>
<evidence type="ECO:0000256" key="1">
    <source>
        <dbReference type="SAM" id="SignalP"/>
    </source>
</evidence>
<feature type="chain" id="PRO_5021785598" evidence="1">
    <location>
        <begin position="30"/>
        <end position="215"/>
    </location>
</feature>
<dbReference type="EMBL" id="VHSH01000012">
    <property type="protein sequence ID" value="TQV72491.1"/>
    <property type="molecule type" value="Genomic_DNA"/>
</dbReference>
<name>A0A545T5H9_9PROT</name>
<sequence length="215" mass="22696">MFDTTKVLAGFSASAAALLLSLNISSAEAAFISQNSSFGADTITYDTDTGLEWLDLTESTGLSVNQVQAELGAGGLYEGFTFATRSDIETLFYDSAGITPGFQWPPELPVWELANLLGITEPFFFISFGHYLLEGPALNAGLASLEPTIPFGDGAATRATIDDNGLPFDQAELTVGSFLFRSSTPVTVPVPEPGSALLLLTGLAALAYGRRRGRV</sequence>
<dbReference type="NCBIfam" id="TIGR02595">
    <property type="entry name" value="PEP_CTERM"/>
    <property type="match status" value="1"/>
</dbReference>
<reference evidence="2 3" key="1">
    <citation type="submission" date="2019-06" db="EMBL/GenBank/DDBJ databases">
        <title>Whole genome sequence for Rhodospirillaceae sp. R148.</title>
        <authorList>
            <person name="Wang G."/>
        </authorList>
    </citation>
    <scope>NUCLEOTIDE SEQUENCE [LARGE SCALE GENOMIC DNA]</scope>
    <source>
        <strain evidence="2 3">R148</strain>
    </source>
</reference>
<dbReference type="Proteomes" id="UP000315252">
    <property type="component" value="Unassembled WGS sequence"/>
</dbReference>
<dbReference type="InterPro" id="IPR013424">
    <property type="entry name" value="Ice-binding_C"/>
</dbReference>
<proteinExistence type="predicted"/>
<dbReference type="AlphaFoldDB" id="A0A545T5H9"/>
<dbReference type="OrthoDB" id="290386at2"/>
<comment type="caution">
    <text evidence="2">The sequence shown here is derived from an EMBL/GenBank/DDBJ whole genome shotgun (WGS) entry which is preliminary data.</text>
</comment>